<dbReference type="AlphaFoldDB" id="A7TIU1"/>
<dbReference type="Proteomes" id="UP000000267">
    <property type="component" value="Unassembled WGS sequence"/>
</dbReference>
<dbReference type="EMBL" id="DS480397">
    <property type="protein sequence ID" value="EDO17883.1"/>
    <property type="molecule type" value="Genomic_DNA"/>
</dbReference>
<dbReference type="KEGG" id="vpo:Kpol_1043p74"/>
<proteinExistence type="predicted"/>
<accession>A7TIU1</accession>
<name>A7TIU1_VANPO</name>
<sequence>MTTSTRNSRRIGSIIKRKKIIHKKKPPLHQQPSTELNNIFNNTKFKGFKKRNKHVPTTANIYSTSNNQLSVSKYSPSLLSLHNSLYVFNTIVRSGSLLKFDHVWHILHFQLLSQFQIYCLVVDHNEMTKNIILYKNNNNNNNANITLPTTFAKIAINSNSFVHLYGNVNWYLHWRPL</sequence>
<dbReference type="HOGENOM" id="CLU_1518998_0_0_1"/>
<organism evidence="2">
    <name type="scientific">Vanderwaltozyma polyspora (strain ATCC 22028 / DSM 70294 / BCRC 21397 / CBS 2163 / NBRC 10782 / NRRL Y-8283 / UCD 57-17)</name>
    <name type="common">Kluyveromyces polysporus</name>
    <dbReference type="NCBI Taxonomy" id="436907"/>
    <lineage>
        <taxon>Eukaryota</taxon>
        <taxon>Fungi</taxon>
        <taxon>Dikarya</taxon>
        <taxon>Ascomycota</taxon>
        <taxon>Saccharomycotina</taxon>
        <taxon>Saccharomycetes</taxon>
        <taxon>Saccharomycetales</taxon>
        <taxon>Saccharomycetaceae</taxon>
        <taxon>Vanderwaltozyma</taxon>
    </lineage>
</organism>
<dbReference type="InParanoid" id="A7TIU1"/>
<protein>
    <submittedName>
        <fullName evidence="1">Uncharacterized protein</fullName>
    </submittedName>
</protein>
<reference evidence="1 2" key="1">
    <citation type="journal article" date="2007" name="Proc. Natl. Acad. Sci. U.S.A.">
        <title>Independent sorting-out of thousands of duplicated gene pairs in two yeast species descended from a whole-genome duplication.</title>
        <authorList>
            <person name="Scannell D.R."/>
            <person name="Frank A.C."/>
            <person name="Conant G.C."/>
            <person name="Byrne K.P."/>
            <person name="Woolfit M."/>
            <person name="Wolfe K.H."/>
        </authorList>
    </citation>
    <scope>NUCLEOTIDE SEQUENCE [LARGE SCALE GENOMIC DNA]</scope>
    <source>
        <strain evidence="2">ATCC 22028 / DSM 70294 / BCRC 21397 / CBS 2163 / NBRC 10782 / NRRL Y-8283 / UCD 57-17</strain>
    </source>
</reference>
<gene>
    <name evidence="1" type="ORF">Kpol_1043p74</name>
</gene>
<dbReference type="RefSeq" id="XP_001645741.1">
    <property type="nucleotide sequence ID" value="XM_001645691.1"/>
</dbReference>
<dbReference type="PhylomeDB" id="A7TIU1"/>
<keyword evidence="2" id="KW-1185">Reference proteome</keyword>
<evidence type="ECO:0000313" key="1">
    <source>
        <dbReference type="EMBL" id="EDO17883.1"/>
    </source>
</evidence>
<dbReference type="GeneID" id="5546136"/>
<evidence type="ECO:0000313" key="2">
    <source>
        <dbReference type="Proteomes" id="UP000000267"/>
    </source>
</evidence>